<dbReference type="PANTHER" id="PTHR45947">
    <property type="entry name" value="SULFOQUINOVOSYL TRANSFERASE SQD2"/>
    <property type="match status" value="1"/>
</dbReference>
<dbReference type="RefSeq" id="WP_168883376.1">
    <property type="nucleotide sequence ID" value="NZ_JABAIL010000004.1"/>
</dbReference>
<name>A0A7X8XWW7_9BACT</name>
<dbReference type="InterPro" id="IPR001296">
    <property type="entry name" value="Glyco_trans_1"/>
</dbReference>
<comment type="caution">
    <text evidence="3">The sequence shown here is derived from an EMBL/GenBank/DDBJ whole genome shotgun (WGS) entry which is preliminary data.</text>
</comment>
<accession>A0A7X8XWW7</accession>
<dbReference type="InterPro" id="IPR028098">
    <property type="entry name" value="Glyco_trans_4-like_N"/>
</dbReference>
<dbReference type="GO" id="GO:0016758">
    <property type="term" value="F:hexosyltransferase activity"/>
    <property type="evidence" value="ECO:0007669"/>
    <property type="project" value="TreeGrafter"/>
</dbReference>
<evidence type="ECO:0000259" key="2">
    <source>
        <dbReference type="Pfam" id="PF13579"/>
    </source>
</evidence>
<dbReference type="SUPFAM" id="SSF53756">
    <property type="entry name" value="UDP-Glycosyltransferase/glycogen phosphorylase"/>
    <property type="match status" value="1"/>
</dbReference>
<evidence type="ECO:0000259" key="1">
    <source>
        <dbReference type="Pfam" id="PF00534"/>
    </source>
</evidence>
<feature type="domain" description="Glycosyltransferase subfamily 4-like N-terminal" evidence="2">
    <location>
        <begin position="42"/>
        <end position="217"/>
    </location>
</feature>
<dbReference type="Proteomes" id="UP000585050">
    <property type="component" value="Unassembled WGS sequence"/>
</dbReference>
<protein>
    <submittedName>
        <fullName evidence="3">Glycosyltransferase family 4 protein</fullName>
    </submittedName>
</protein>
<reference evidence="3 4" key="1">
    <citation type="submission" date="2020-04" db="EMBL/GenBank/DDBJ databases">
        <title>Flammeovirga sp. SR4, a novel species isolated from seawater.</title>
        <authorList>
            <person name="Wang X."/>
        </authorList>
    </citation>
    <scope>NUCLEOTIDE SEQUENCE [LARGE SCALE GENOMIC DNA]</scope>
    <source>
        <strain evidence="3 4">SR4</strain>
    </source>
</reference>
<dbReference type="AlphaFoldDB" id="A0A7X8XWW7"/>
<gene>
    <name evidence="3" type="ORF">HGP29_15740</name>
</gene>
<dbReference type="InterPro" id="IPR050194">
    <property type="entry name" value="Glycosyltransferase_grp1"/>
</dbReference>
<evidence type="ECO:0000313" key="3">
    <source>
        <dbReference type="EMBL" id="NLR92671.1"/>
    </source>
</evidence>
<dbReference type="PANTHER" id="PTHR45947:SF3">
    <property type="entry name" value="SULFOQUINOVOSYL TRANSFERASE SQD2"/>
    <property type="match status" value="1"/>
</dbReference>
<dbReference type="Pfam" id="PF13579">
    <property type="entry name" value="Glyco_trans_4_4"/>
    <property type="match status" value="1"/>
</dbReference>
<dbReference type="EMBL" id="JABAIL010000004">
    <property type="protein sequence ID" value="NLR92671.1"/>
    <property type="molecule type" value="Genomic_DNA"/>
</dbReference>
<dbReference type="CDD" id="cd03794">
    <property type="entry name" value="GT4_WbuB-like"/>
    <property type="match status" value="1"/>
</dbReference>
<dbReference type="Pfam" id="PF00534">
    <property type="entry name" value="Glycos_transf_1"/>
    <property type="match status" value="1"/>
</dbReference>
<evidence type="ECO:0000313" key="4">
    <source>
        <dbReference type="Proteomes" id="UP000585050"/>
    </source>
</evidence>
<keyword evidence="3" id="KW-0808">Transferase</keyword>
<dbReference type="Gene3D" id="3.40.50.2000">
    <property type="entry name" value="Glycogen Phosphorylase B"/>
    <property type="match status" value="2"/>
</dbReference>
<proteinExistence type="predicted"/>
<organism evidence="3 4">
    <name type="scientific">Flammeovirga agarivorans</name>
    <dbReference type="NCBI Taxonomy" id="2726742"/>
    <lineage>
        <taxon>Bacteria</taxon>
        <taxon>Pseudomonadati</taxon>
        <taxon>Bacteroidota</taxon>
        <taxon>Cytophagia</taxon>
        <taxon>Cytophagales</taxon>
        <taxon>Flammeovirgaceae</taxon>
        <taxon>Flammeovirga</taxon>
    </lineage>
</organism>
<keyword evidence="4" id="KW-1185">Reference proteome</keyword>
<sequence>MTLYSDTILKSTDKAKNDQKLNICIITHCYPPDFGAAPHQYEHMAKSFQKEGHYVSVITSHPYYPSGKLKKEDRYKFISETNENGITVRRHWLLPSQKNNSLLRLISMMTMLMSMLFSLPYLKRNKIDLIICQTPPISLPFLAILAKKRYNIPIILNVSDLWPQAMVDINHLKKSSFTYKLLHKVEKYFYKKADHIVTQSIESQEYIQQLGFQKPQIYRIGADIDTFKPSDKDLNEKRYKMVYMGVLGVAHGLSQLINQIPFDRLGIDFHIYGNGIDLPKIKHIIKEKGLNSIQVFEPILYQKVPQVLQEYDFAFISQINYVRGTLPAKLFESLSMGLPIIFHGDGEGAKIVKENDCGWVSNPNAPEELVINLKEITQSNRNVLIKKGQNARTLCTQHFDRDQQFTNLMKTVYQNFTTKS</sequence>
<feature type="domain" description="Glycosyl transferase family 1" evidence="1">
    <location>
        <begin position="230"/>
        <end position="388"/>
    </location>
</feature>